<feature type="region of interest" description="Disordered" evidence="2">
    <location>
        <begin position="287"/>
        <end position="316"/>
    </location>
</feature>
<dbReference type="InterPro" id="IPR048020">
    <property type="entry name" value="Transpos_IS3"/>
</dbReference>
<gene>
    <name evidence="4" type="ORF">FEF34_00685</name>
</gene>
<comment type="function">
    <text evidence="1">Involved in the transposition of the insertion sequence.</text>
</comment>
<reference evidence="4 5" key="1">
    <citation type="submission" date="2019-05" db="EMBL/GenBank/DDBJ databases">
        <title>Streptomyces marianii sp. nov., a novel marine actinomycete from southern coast of India.</title>
        <authorList>
            <person name="Iniyan A.M."/>
            <person name="Wink J."/>
            <person name="Ramprasad E."/>
            <person name="Ramana C.V."/>
            <person name="Bunk B."/>
            <person name="Sproer C."/>
            <person name="Joseph F.-J.R.S."/>
            <person name="Vincent S.G.P."/>
        </authorList>
    </citation>
    <scope>NUCLEOTIDE SEQUENCE [LARGE SCALE GENOMIC DNA]</scope>
    <source>
        <strain evidence="4 5">ICN19</strain>
    </source>
</reference>
<organism evidence="4 5">
    <name type="scientific">Streptomyces marianii</name>
    <dbReference type="NCBI Taxonomy" id="1817406"/>
    <lineage>
        <taxon>Bacteria</taxon>
        <taxon>Bacillati</taxon>
        <taxon>Actinomycetota</taxon>
        <taxon>Actinomycetes</taxon>
        <taxon>Kitasatosporales</taxon>
        <taxon>Streptomycetaceae</taxon>
        <taxon>Streptomyces</taxon>
    </lineage>
</organism>
<dbReference type="OrthoDB" id="4330255at2"/>
<dbReference type="Proteomes" id="UP000305921">
    <property type="component" value="Unassembled WGS sequence"/>
</dbReference>
<feature type="compositionally biased region" description="Basic and acidic residues" evidence="2">
    <location>
        <begin position="297"/>
        <end position="316"/>
    </location>
</feature>
<dbReference type="AlphaFoldDB" id="A0A5R9DXT2"/>
<dbReference type="Pfam" id="PF13333">
    <property type="entry name" value="rve_2"/>
    <property type="match status" value="1"/>
</dbReference>
<dbReference type="PANTHER" id="PTHR46889">
    <property type="entry name" value="TRANSPOSASE INSF FOR INSERTION SEQUENCE IS3B-RELATED"/>
    <property type="match status" value="1"/>
</dbReference>
<dbReference type="Gene3D" id="3.30.420.10">
    <property type="entry name" value="Ribonuclease H-like superfamily/Ribonuclease H"/>
    <property type="match status" value="1"/>
</dbReference>
<protein>
    <submittedName>
        <fullName evidence="4">IS3 family transposase</fullName>
    </submittedName>
</protein>
<evidence type="ECO:0000259" key="3">
    <source>
        <dbReference type="PROSITE" id="PS50994"/>
    </source>
</evidence>
<dbReference type="Pfam" id="PF00665">
    <property type="entry name" value="rve"/>
    <property type="match status" value="1"/>
</dbReference>
<dbReference type="SUPFAM" id="SSF53098">
    <property type="entry name" value="Ribonuclease H-like"/>
    <property type="match status" value="1"/>
</dbReference>
<dbReference type="InterPro" id="IPR012337">
    <property type="entry name" value="RNaseH-like_sf"/>
</dbReference>
<sequence length="316" mass="35308">MYGPLGEVIENAPEAVVAFIGSQRVGHGVPHRVSCRVVGVSEAWFYKWRRRPDEPTERVVRRARLEERIIHFFTESGGTYGSPRITLDLWAEGWQVSVNTVAEIMAGLGLQGRKPPRRRSLTRQGKREAAPDLVNRRFDAVAPDVLWYGDMTEIETGEGKIYLATVIDAFSRRCLGYAMGEHHDAALVGASLKMATATRGGRRDGTIFHSDRGSEYTSEAYNTLCDLLGVVQSMGRVGSALDNAAAESFNSLIKVEYIHRHRFATRTEARLKIATWITGFYNPRRRHSAAGGLPPEEFERSITEARKKSDQRCQAA</sequence>
<dbReference type="InterPro" id="IPR036397">
    <property type="entry name" value="RNaseH_sf"/>
</dbReference>
<dbReference type="Pfam" id="PF13276">
    <property type="entry name" value="HTH_21"/>
    <property type="match status" value="1"/>
</dbReference>
<evidence type="ECO:0000313" key="4">
    <source>
        <dbReference type="EMBL" id="TLQ41987.1"/>
    </source>
</evidence>
<keyword evidence="5" id="KW-1185">Reference proteome</keyword>
<dbReference type="GO" id="GO:0003676">
    <property type="term" value="F:nucleic acid binding"/>
    <property type="evidence" value="ECO:0007669"/>
    <property type="project" value="InterPro"/>
</dbReference>
<feature type="domain" description="Integrase catalytic" evidence="3">
    <location>
        <begin position="139"/>
        <end position="302"/>
    </location>
</feature>
<accession>A0A5R9DXT2</accession>
<name>A0A5R9DXT2_9ACTN</name>
<dbReference type="EMBL" id="VAWE01000001">
    <property type="protein sequence ID" value="TLQ41987.1"/>
    <property type="molecule type" value="Genomic_DNA"/>
</dbReference>
<proteinExistence type="predicted"/>
<dbReference type="InterPro" id="IPR025948">
    <property type="entry name" value="HTH-like_dom"/>
</dbReference>
<dbReference type="InterPro" id="IPR050900">
    <property type="entry name" value="Transposase_IS3/IS150/IS904"/>
</dbReference>
<evidence type="ECO:0000313" key="5">
    <source>
        <dbReference type="Proteomes" id="UP000305921"/>
    </source>
</evidence>
<dbReference type="PANTHER" id="PTHR46889:SF4">
    <property type="entry name" value="TRANSPOSASE INSO FOR INSERTION SEQUENCE ELEMENT IS911B-RELATED"/>
    <property type="match status" value="1"/>
</dbReference>
<comment type="caution">
    <text evidence="4">The sequence shown here is derived from an EMBL/GenBank/DDBJ whole genome shotgun (WGS) entry which is preliminary data.</text>
</comment>
<dbReference type="GO" id="GO:0015074">
    <property type="term" value="P:DNA integration"/>
    <property type="evidence" value="ECO:0007669"/>
    <property type="project" value="InterPro"/>
</dbReference>
<evidence type="ECO:0000256" key="1">
    <source>
        <dbReference type="ARBA" id="ARBA00002286"/>
    </source>
</evidence>
<dbReference type="NCBIfam" id="NF033516">
    <property type="entry name" value="transpos_IS3"/>
    <property type="match status" value="1"/>
</dbReference>
<dbReference type="PROSITE" id="PS50994">
    <property type="entry name" value="INTEGRASE"/>
    <property type="match status" value="1"/>
</dbReference>
<dbReference type="InterPro" id="IPR001584">
    <property type="entry name" value="Integrase_cat-core"/>
</dbReference>
<evidence type="ECO:0000256" key="2">
    <source>
        <dbReference type="SAM" id="MobiDB-lite"/>
    </source>
</evidence>